<comment type="caution">
    <text evidence="2">The sequence shown here is derived from an EMBL/GenBank/DDBJ whole genome shotgun (WGS) entry which is preliminary data.</text>
</comment>
<feature type="compositionally biased region" description="Basic residues" evidence="1">
    <location>
        <begin position="275"/>
        <end position="285"/>
    </location>
</feature>
<feature type="region of interest" description="Disordered" evidence="1">
    <location>
        <begin position="242"/>
        <end position="299"/>
    </location>
</feature>
<sequence>MDSRPDAQRGEQHGSSGNVGERRASRHASSEAVLHDVNGRPQQARAPPAQAHANHLHKQPGQWSPCADENEGGPELRPWEERQFAFDPDRGMTVRQLQIGPAPSRLDRRPMVGEDSETEQTGGQDTGPGGSGPEVGVSRPASFRLASLTSWDGAPRAGLVRTWGGTAPRPVFAVPSRDPIHPLLATEDSRDEVAMRASRRADLAGTAGLSRMATATMPRPQEPCHALCLRGQRADDLAAAGTGRACREARQRDAASPSSLRHRKPPETQGNSKAGRGKTSPKKRSCQLTRHGEPPPPPSVLCAGDVLRACPRAVCPAYLNRELASASPTAQQKRRALVASTGKGAPCLGLHPPSRWHAANTSSRHRTSPSVSVLKCRAYMALFNQDREQLVACGQLKTESHAKHRADSDDRAHQAAAAGGLFNSRPGPPGVLGAYRSVCSRLARRPVRRTTTMHNMWRQMNLPEGTTPPQAGTYRRNTPEGLHETAQFSCCALERHRACTFEYVRTLWQSHWFVSEHRLVRIFCLARRHISSPSSHLRRQRLASTSLGATPTCRARPASSWHTHMSCPHPHGLPANTPALTEVRRDAATYEEKEKEEQQQEVVCLQLCPFRRRVLPTPRPGRTCAKEVIDGANVLASHLRVLRSKAASQASAHTGAVINQLIIRIACVQALRAFPPSPANRPLHQRLPPTSPGGSRTLWADARRWFLDSALPLRHARCTAPAPRNSNYSSACTHTTRPHTALAGAFVFPPAAAQIQAATSRPAIDLLSCMQRSASAHVGLGSAAPSPAPRQIDVWVLQRRHARYCHARATMVAAGTGGGAPTTSHLSRAEHCVLRPASVPAPAAIWEFCCNSTSPYAMSVYRSYKPARVGVVLYEVHVPSWP</sequence>
<feature type="compositionally biased region" description="Low complexity" evidence="1">
    <location>
        <begin position="40"/>
        <end position="51"/>
    </location>
</feature>
<organism evidence="2 3">
    <name type="scientific">Purpureocillium lilacinum</name>
    <name type="common">Paecilomyces lilacinus</name>
    <dbReference type="NCBI Taxonomy" id="33203"/>
    <lineage>
        <taxon>Eukaryota</taxon>
        <taxon>Fungi</taxon>
        <taxon>Dikarya</taxon>
        <taxon>Ascomycota</taxon>
        <taxon>Pezizomycotina</taxon>
        <taxon>Sordariomycetes</taxon>
        <taxon>Hypocreomycetidae</taxon>
        <taxon>Hypocreales</taxon>
        <taxon>Ophiocordycipitaceae</taxon>
        <taxon>Purpureocillium</taxon>
    </lineage>
</organism>
<evidence type="ECO:0000313" key="3">
    <source>
        <dbReference type="Proteomes" id="UP000245956"/>
    </source>
</evidence>
<dbReference type="EMBL" id="LCWV01000005">
    <property type="protein sequence ID" value="PWI73190.1"/>
    <property type="molecule type" value="Genomic_DNA"/>
</dbReference>
<name>A0A2U3EFG7_PURLI</name>
<feature type="compositionally biased region" description="Basic and acidic residues" evidence="1">
    <location>
        <begin position="77"/>
        <end position="92"/>
    </location>
</feature>
<dbReference type="Proteomes" id="UP000245956">
    <property type="component" value="Unassembled WGS sequence"/>
</dbReference>
<gene>
    <name evidence="2" type="ORF">PCL_10205</name>
</gene>
<dbReference type="AlphaFoldDB" id="A0A2U3EFG7"/>
<accession>A0A2U3EFG7</accession>
<reference evidence="2 3" key="1">
    <citation type="journal article" date="2016" name="Front. Microbiol.">
        <title>Genome and transcriptome sequences reveal the specific parasitism of the nematophagous Purpureocillium lilacinum 36-1.</title>
        <authorList>
            <person name="Xie J."/>
            <person name="Li S."/>
            <person name="Mo C."/>
            <person name="Xiao X."/>
            <person name="Peng D."/>
            <person name="Wang G."/>
            <person name="Xiao Y."/>
        </authorList>
    </citation>
    <scope>NUCLEOTIDE SEQUENCE [LARGE SCALE GENOMIC DNA]</scope>
    <source>
        <strain evidence="2 3">36-1</strain>
    </source>
</reference>
<feature type="region of interest" description="Disordered" evidence="1">
    <location>
        <begin position="1"/>
        <end position="141"/>
    </location>
</feature>
<evidence type="ECO:0000313" key="2">
    <source>
        <dbReference type="EMBL" id="PWI73190.1"/>
    </source>
</evidence>
<evidence type="ECO:0000256" key="1">
    <source>
        <dbReference type="SAM" id="MobiDB-lite"/>
    </source>
</evidence>
<protein>
    <submittedName>
        <fullName evidence="2">Uncharacterized protein</fullName>
    </submittedName>
</protein>
<feature type="compositionally biased region" description="Gly residues" evidence="1">
    <location>
        <begin position="124"/>
        <end position="133"/>
    </location>
</feature>
<proteinExistence type="predicted"/>
<feature type="compositionally biased region" description="Basic and acidic residues" evidence="1">
    <location>
        <begin position="1"/>
        <end position="12"/>
    </location>
</feature>